<organism evidence="7">
    <name type="scientific">freshwater metagenome</name>
    <dbReference type="NCBI Taxonomy" id="449393"/>
    <lineage>
        <taxon>unclassified sequences</taxon>
        <taxon>metagenomes</taxon>
        <taxon>ecological metagenomes</taxon>
    </lineage>
</organism>
<dbReference type="PRINTS" id="PR00385">
    <property type="entry name" value="P450"/>
</dbReference>
<dbReference type="InterPro" id="IPR002401">
    <property type="entry name" value="Cyt_P450_E_grp-I"/>
</dbReference>
<dbReference type="PRINTS" id="PR00463">
    <property type="entry name" value="EP450I"/>
</dbReference>
<dbReference type="GO" id="GO:0004497">
    <property type="term" value="F:monooxygenase activity"/>
    <property type="evidence" value="ECO:0007669"/>
    <property type="project" value="UniProtKB-KW"/>
</dbReference>
<keyword evidence="3" id="KW-0479">Metal-binding</keyword>
<dbReference type="PANTHER" id="PTHR24291">
    <property type="entry name" value="CYTOCHROME P450 FAMILY 4"/>
    <property type="match status" value="1"/>
</dbReference>
<accession>A0A6J5ZF65</accession>
<name>A0A6J5ZF65_9ZZZZ</name>
<dbReference type="Pfam" id="PF00067">
    <property type="entry name" value="p450"/>
    <property type="match status" value="2"/>
</dbReference>
<evidence type="ECO:0000256" key="6">
    <source>
        <dbReference type="ARBA" id="ARBA00023033"/>
    </source>
</evidence>
<dbReference type="GO" id="GO:0016705">
    <property type="term" value="F:oxidoreductase activity, acting on paired donors, with incorporation or reduction of molecular oxygen"/>
    <property type="evidence" value="ECO:0007669"/>
    <property type="project" value="InterPro"/>
</dbReference>
<keyword evidence="6" id="KW-0503">Monooxygenase</keyword>
<proteinExistence type="inferred from homology"/>
<keyword evidence="5" id="KW-0408">Iron</keyword>
<dbReference type="GO" id="GO:0005506">
    <property type="term" value="F:iron ion binding"/>
    <property type="evidence" value="ECO:0007669"/>
    <property type="project" value="InterPro"/>
</dbReference>
<dbReference type="PANTHER" id="PTHR24291:SF50">
    <property type="entry name" value="BIFUNCTIONAL ALBAFLAVENONE MONOOXYGENASE_TERPENE SYNTHASE"/>
    <property type="match status" value="1"/>
</dbReference>
<protein>
    <submittedName>
        <fullName evidence="7">Unannotated protein</fullName>
    </submittedName>
</protein>
<dbReference type="SUPFAM" id="SSF48264">
    <property type="entry name" value="Cytochrome P450"/>
    <property type="match status" value="1"/>
</dbReference>
<dbReference type="InterPro" id="IPR017972">
    <property type="entry name" value="Cyt_P450_CS"/>
</dbReference>
<evidence type="ECO:0000256" key="1">
    <source>
        <dbReference type="ARBA" id="ARBA00010617"/>
    </source>
</evidence>
<sequence>MLEGPAPHSPNPLKLMLQDVVDDRAATVPWPPGPRNFSLANTKRFSEDPLGMYLEYYERYGPVFTIKVLHFNAVMMLGPEANHYMLVSHADNFTWREGYMRDLIPLLGDGMLTIDGAFHRSSRKLMLPAFHSKKIASATEIINEEVDRAAEDLIPGTVIDLYDWVRHLALRVALRALFGLDPDKARAGDFDAVTEFENALSFHARDFALQLARGPFTPYAKLVKSRARLDQLIYGEIDRRRANGERGDDVLSLLLDAEDEDGQSLEDRHIRDHAMTLLFAGHDTTSSSVTFMFYELSKNPELLDDPQITPEMIFDETLRMYPPAYIGPRRSVEPFEFAGVTVPGKAHVNYCSWASHHLPDVWDSPETFDPMRFTEAGKKAMKKGQYIPFGGGSRTCLGMRFGQAEVGAIMRAIFERCRLEVLPGYELNIRLAPTISPTQGMPVMVHRAEPARVLSNTPQAAVEVAA</sequence>
<dbReference type="GO" id="GO:0020037">
    <property type="term" value="F:heme binding"/>
    <property type="evidence" value="ECO:0007669"/>
    <property type="project" value="InterPro"/>
</dbReference>
<comment type="similarity">
    <text evidence="1">Belongs to the cytochrome P450 family.</text>
</comment>
<dbReference type="InterPro" id="IPR050196">
    <property type="entry name" value="Cytochrome_P450_Monoox"/>
</dbReference>
<gene>
    <name evidence="7" type="ORF">UFOPK3522_00362</name>
</gene>
<evidence type="ECO:0000256" key="4">
    <source>
        <dbReference type="ARBA" id="ARBA00023002"/>
    </source>
</evidence>
<dbReference type="InterPro" id="IPR001128">
    <property type="entry name" value="Cyt_P450"/>
</dbReference>
<dbReference type="PROSITE" id="PS00086">
    <property type="entry name" value="CYTOCHROME_P450"/>
    <property type="match status" value="1"/>
</dbReference>
<evidence type="ECO:0000256" key="5">
    <source>
        <dbReference type="ARBA" id="ARBA00023004"/>
    </source>
</evidence>
<dbReference type="EMBL" id="CAESAO010000018">
    <property type="protein sequence ID" value="CAB4338293.1"/>
    <property type="molecule type" value="Genomic_DNA"/>
</dbReference>
<keyword evidence="2" id="KW-0349">Heme</keyword>
<evidence type="ECO:0000313" key="7">
    <source>
        <dbReference type="EMBL" id="CAB4338293.1"/>
    </source>
</evidence>
<keyword evidence="4" id="KW-0560">Oxidoreductase</keyword>
<dbReference type="AlphaFoldDB" id="A0A6J5ZF65"/>
<evidence type="ECO:0000256" key="3">
    <source>
        <dbReference type="ARBA" id="ARBA00022723"/>
    </source>
</evidence>
<dbReference type="Gene3D" id="1.10.630.10">
    <property type="entry name" value="Cytochrome P450"/>
    <property type="match status" value="2"/>
</dbReference>
<dbReference type="InterPro" id="IPR036396">
    <property type="entry name" value="Cyt_P450_sf"/>
</dbReference>
<evidence type="ECO:0000256" key="2">
    <source>
        <dbReference type="ARBA" id="ARBA00022617"/>
    </source>
</evidence>
<reference evidence="7" key="1">
    <citation type="submission" date="2020-05" db="EMBL/GenBank/DDBJ databases">
        <authorList>
            <person name="Chiriac C."/>
            <person name="Salcher M."/>
            <person name="Ghai R."/>
            <person name="Kavagutti S V."/>
        </authorList>
    </citation>
    <scope>NUCLEOTIDE SEQUENCE</scope>
</reference>